<dbReference type="CDD" id="cd04301">
    <property type="entry name" value="NAT_SF"/>
    <property type="match status" value="1"/>
</dbReference>
<evidence type="ECO:0000256" key="11">
    <source>
        <dbReference type="ARBA" id="ARBA00052178"/>
    </source>
</evidence>
<dbReference type="SUPFAM" id="SSF55729">
    <property type="entry name" value="Acyl-CoA N-acyltransferases (Nat)"/>
    <property type="match status" value="1"/>
</dbReference>
<comment type="catalytic activity">
    <reaction evidence="13">
        <text>serotonin + acetyl-CoA = N-acetylserotonin + CoA + H(+)</text>
        <dbReference type="Rhea" id="RHEA:25217"/>
        <dbReference type="ChEBI" id="CHEBI:15378"/>
        <dbReference type="ChEBI" id="CHEBI:17697"/>
        <dbReference type="ChEBI" id="CHEBI:57287"/>
        <dbReference type="ChEBI" id="CHEBI:57288"/>
        <dbReference type="ChEBI" id="CHEBI:350546"/>
        <dbReference type="EC" id="2.3.1.87"/>
    </reaction>
    <physiologicalReaction direction="left-to-right" evidence="13">
        <dbReference type="Rhea" id="RHEA:25218"/>
    </physiologicalReaction>
</comment>
<comment type="catalytic activity">
    <reaction evidence="10">
        <text>serotonin + (9Z)-octadecenoyl-CoA = N-(9Z-octadecenoyl)-serotonin + CoA + H(+)</text>
        <dbReference type="Rhea" id="RHEA:51392"/>
        <dbReference type="ChEBI" id="CHEBI:15378"/>
        <dbReference type="ChEBI" id="CHEBI:57287"/>
        <dbReference type="ChEBI" id="CHEBI:57387"/>
        <dbReference type="ChEBI" id="CHEBI:134064"/>
        <dbReference type="ChEBI" id="CHEBI:350546"/>
    </reaction>
    <physiologicalReaction direction="left-to-right" evidence="10">
        <dbReference type="Rhea" id="RHEA:51393"/>
    </physiologicalReaction>
</comment>
<evidence type="ECO:0000256" key="10">
    <source>
        <dbReference type="ARBA" id="ARBA00051823"/>
    </source>
</evidence>
<name>A0A226E1L1_FOLCA</name>
<reference evidence="15 16" key="1">
    <citation type="submission" date="2015-12" db="EMBL/GenBank/DDBJ databases">
        <title>The genome of Folsomia candida.</title>
        <authorList>
            <person name="Faddeeva A."/>
            <person name="Derks M.F."/>
            <person name="Anvar Y."/>
            <person name="Smit S."/>
            <person name="Van Straalen N."/>
            <person name="Roelofs D."/>
        </authorList>
    </citation>
    <scope>NUCLEOTIDE SEQUENCE [LARGE SCALE GENOMIC DNA]</scope>
    <source>
        <strain evidence="15 16">VU population</strain>
        <tissue evidence="15">Whole body</tissue>
    </source>
</reference>
<feature type="domain" description="N-acetyltransferase" evidence="14">
    <location>
        <begin position="85"/>
        <end position="281"/>
    </location>
</feature>
<dbReference type="OMA" id="VMEKMDF"/>
<evidence type="ECO:0000256" key="13">
    <source>
        <dbReference type="ARBA" id="ARBA00052491"/>
    </source>
</evidence>
<keyword evidence="1 15" id="KW-0808">Transferase</keyword>
<evidence type="ECO:0000313" key="16">
    <source>
        <dbReference type="Proteomes" id="UP000198287"/>
    </source>
</evidence>
<comment type="catalytic activity">
    <reaction evidence="12">
        <text>dopamine + hexadecanoyl-CoA = N-hexadecanoyl-dopamine + CoA + H(+)</text>
        <dbReference type="Rhea" id="RHEA:51376"/>
        <dbReference type="ChEBI" id="CHEBI:15378"/>
        <dbReference type="ChEBI" id="CHEBI:57287"/>
        <dbReference type="ChEBI" id="CHEBI:57379"/>
        <dbReference type="ChEBI" id="CHEBI:59905"/>
        <dbReference type="ChEBI" id="CHEBI:134058"/>
    </reaction>
    <physiologicalReaction direction="left-to-right" evidence="12">
        <dbReference type="Rhea" id="RHEA:51377"/>
    </physiologicalReaction>
</comment>
<dbReference type="STRING" id="158441.A0A226E1L1"/>
<comment type="catalytic activity">
    <reaction evidence="6">
        <text>dopamine + (9Z)-octadecenoyl-CoA = N-(9Z-octadecanoyl)-dopamine + CoA + H(+)</text>
        <dbReference type="Rhea" id="RHEA:51380"/>
        <dbReference type="ChEBI" id="CHEBI:15378"/>
        <dbReference type="ChEBI" id="CHEBI:31883"/>
        <dbReference type="ChEBI" id="CHEBI:57287"/>
        <dbReference type="ChEBI" id="CHEBI:57387"/>
        <dbReference type="ChEBI" id="CHEBI:59905"/>
    </reaction>
    <physiologicalReaction direction="left-to-right" evidence="6">
        <dbReference type="Rhea" id="RHEA:51381"/>
    </physiologicalReaction>
</comment>
<evidence type="ECO:0000256" key="2">
    <source>
        <dbReference type="ARBA" id="ARBA00023315"/>
    </source>
</evidence>
<evidence type="ECO:0000256" key="12">
    <source>
        <dbReference type="ARBA" id="ARBA00052335"/>
    </source>
</evidence>
<evidence type="ECO:0000256" key="4">
    <source>
        <dbReference type="ARBA" id="ARBA00038182"/>
    </source>
</evidence>
<evidence type="ECO:0000256" key="8">
    <source>
        <dbReference type="ARBA" id="ARBA00051284"/>
    </source>
</evidence>
<evidence type="ECO:0000256" key="3">
    <source>
        <dbReference type="ARBA" id="ARBA00037926"/>
    </source>
</evidence>
<dbReference type="EC" id="2.3.1.87" evidence="5"/>
<dbReference type="GO" id="GO:0004059">
    <property type="term" value="F:aralkylamine N-acetyltransferase activity"/>
    <property type="evidence" value="ECO:0007669"/>
    <property type="project" value="UniProtKB-EC"/>
</dbReference>
<comment type="catalytic activity">
    <reaction evidence="7">
        <text>serotonin + octadecanoyl-CoA = N-octadecanoyl-serotonin + CoA + H(+)</text>
        <dbReference type="Rhea" id="RHEA:51400"/>
        <dbReference type="ChEBI" id="CHEBI:15378"/>
        <dbReference type="ChEBI" id="CHEBI:57287"/>
        <dbReference type="ChEBI" id="CHEBI:57394"/>
        <dbReference type="ChEBI" id="CHEBI:134065"/>
        <dbReference type="ChEBI" id="CHEBI:350546"/>
    </reaction>
    <physiologicalReaction direction="left-to-right" evidence="7">
        <dbReference type="Rhea" id="RHEA:51401"/>
    </physiologicalReaction>
</comment>
<accession>A0A226E1L1</accession>
<comment type="catalytic activity">
    <reaction evidence="8">
        <text>serotonin + (5Z,8Z,11Z,14Z)-eicosatetraenoyl-CoA = N-[(5Z,8Z,11Z,14Z)-eicosatetraenoyl]-serotonin + CoA + H(+)</text>
        <dbReference type="Rhea" id="RHEA:51396"/>
        <dbReference type="ChEBI" id="CHEBI:15378"/>
        <dbReference type="ChEBI" id="CHEBI:57287"/>
        <dbReference type="ChEBI" id="CHEBI:57368"/>
        <dbReference type="ChEBI" id="CHEBI:132255"/>
        <dbReference type="ChEBI" id="CHEBI:350546"/>
    </reaction>
    <physiologicalReaction direction="left-to-right" evidence="8">
        <dbReference type="Rhea" id="RHEA:51397"/>
    </physiologicalReaction>
</comment>
<evidence type="ECO:0000256" key="9">
    <source>
        <dbReference type="ARBA" id="ARBA00051711"/>
    </source>
</evidence>
<comment type="similarity">
    <text evidence="4">Belongs to the acetyltransferase family. AANAT subfamily.</text>
</comment>
<evidence type="ECO:0000256" key="7">
    <source>
        <dbReference type="ARBA" id="ARBA00050849"/>
    </source>
</evidence>
<dbReference type="Proteomes" id="UP000198287">
    <property type="component" value="Unassembled WGS sequence"/>
</dbReference>
<proteinExistence type="inferred from homology"/>
<keyword evidence="2" id="KW-0012">Acyltransferase</keyword>
<evidence type="ECO:0000256" key="6">
    <source>
        <dbReference type="ARBA" id="ARBA00050189"/>
    </source>
</evidence>
<dbReference type="Pfam" id="PF00583">
    <property type="entry name" value="Acetyltransf_1"/>
    <property type="match status" value="1"/>
</dbReference>
<gene>
    <name evidence="15" type="ORF">Fcan01_13207</name>
</gene>
<dbReference type="InterPro" id="IPR016181">
    <property type="entry name" value="Acyl_CoA_acyltransferase"/>
</dbReference>
<dbReference type="EMBL" id="LNIX01000007">
    <property type="protein sequence ID" value="OXA51423.1"/>
    <property type="molecule type" value="Genomic_DNA"/>
</dbReference>
<dbReference type="OrthoDB" id="41532at2759"/>
<protein>
    <recommendedName>
        <fullName evidence="5">aralkylamine N-acetyltransferase</fullName>
        <ecNumber evidence="5">2.3.1.87</ecNumber>
    </recommendedName>
</protein>
<evidence type="ECO:0000259" key="14">
    <source>
        <dbReference type="PROSITE" id="PS51186"/>
    </source>
</evidence>
<evidence type="ECO:0000256" key="1">
    <source>
        <dbReference type="ARBA" id="ARBA00022679"/>
    </source>
</evidence>
<sequence length="292" mass="32659">MAQTAEALVHMDSGCCTNSSFDAELEAKSRTESCSSSSVMDSEDVAATATTMATTAAGNTTRSTKSSTSSYSSCNDMADEVWNNFIFKPVQTEDYPRVLAHMREAFYRDEPLNAITGYSEEKAQDMDQMITSYFKDGLSTIVLDKDTNKVAGARIIAIYRRNETHSRLKLKSPEMCKIMPFLDKVDEEAGIFSHYPDLDEYAELFMASVHPEFRGQGLAGEMYRGAIRLLQARGLKLLKSCFTSPFTRKIGEKMNFRELAEAKFNEYRDDDGEIVFPTARDDECAVIGVLEI</sequence>
<dbReference type="PROSITE" id="PS51186">
    <property type="entry name" value="GNAT"/>
    <property type="match status" value="1"/>
</dbReference>
<dbReference type="FunFam" id="3.40.630.30:FF:000046">
    <property type="entry name" value="Dopamine N-acetyltransferase"/>
    <property type="match status" value="1"/>
</dbReference>
<dbReference type="PANTHER" id="PTHR20905">
    <property type="entry name" value="N-ACETYLTRANSFERASE-RELATED"/>
    <property type="match status" value="1"/>
</dbReference>
<dbReference type="InterPro" id="IPR000182">
    <property type="entry name" value="GNAT_dom"/>
</dbReference>
<dbReference type="AlphaFoldDB" id="A0A226E1L1"/>
<dbReference type="Gene3D" id="3.40.630.30">
    <property type="match status" value="1"/>
</dbReference>
<comment type="pathway">
    <text evidence="3">Aromatic compound metabolism; melatonin biosynthesis; melatonin from serotonin: step 1/2.</text>
</comment>
<comment type="caution">
    <text evidence="15">The sequence shown here is derived from an EMBL/GenBank/DDBJ whole genome shotgun (WGS) entry which is preliminary data.</text>
</comment>
<dbReference type="PANTHER" id="PTHR20905:SF1">
    <property type="entry name" value="AT07410P-RELATED"/>
    <property type="match status" value="1"/>
</dbReference>
<comment type="catalytic activity">
    <reaction evidence="9">
        <text>dopamine + acetyl-CoA = N-acetyldopamine + CoA + H(+)</text>
        <dbReference type="Rhea" id="RHEA:51388"/>
        <dbReference type="ChEBI" id="CHEBI:15378"/>
        <dbReference type="ChEBI" id="CHEBI:57287"/>
        <dbReference type="ChEBI" id="CHEBI:57288"/>
        <dbReference type="ChEBI" id="CHEBI:59905"/>
        <dbReference type="ChEBI" id="CHEBI:125678"/>
    </reaction>
    <physiologicalReaction direction="left-to-right" evidence="9">
        <dbReference type="Rhea" id="RHEA:51389"/>
    </physiologicalReaction>
</comment>
<evidence type="ECO:0000256" key="5">
    <source>
        <dbReference type="ARBA" id="ARBA00039114"/>
    </source>
</evidence>
<organism evidence="15 16">
    <name type="scientific">Folsomia candida</name>
    <name type="common">Springtail</name>
    <dbReference type="NCBI Taxonomy" id="158441"/>
    <lineage>
        <taxon>Eukaryota</taxon>
        <taxon>Metazoa</taxon>
        <taxon>Ecdysozoa</taxon>
        <taxon>Arthropoda</taxon>
        <taxon>Hexapoda</taxon>
        <taxon>Collembola</taxon>
        <taxon>Entomobryomorpha</taxon>
        <taxon>Isotomoidea</taxon>
        <taxon>Isotomidae</taxon>
        <taxon>Proisotominae</taxon>
        <taxon>Folsomia</taxon>
    </lineage>
</organism>
<comment type="catalytic activity">
    <reaction evidence="11">
        <text>serotonin + hexadecanoyl-CoA = N-hexadecanoyl-serotonin + CoA + H(+)</text>
        <dbReference type="Rhea" id="RHEA:51384"/>
        <dbReference type="ChEBI" id="CHEBI:15378"/>
        <dbReference type="ChEBI" id="CHEBI:57287"/>
        <dbReference type="ChEBI" id="CHEBI:57379"/>
        <dbReference type="ChEBI" id="CHEBI:134059"/>
        <dbReference type="ChEBI" id="CHEBI:350546"/>
    </reaction>
    <physiologicalReaction direction="left-to-right" evidence="11">
        <dbReference type="Rhea" id="RHEA:51385"/>
    </physiologicalReaction>
</comment>
<evidence type="ECO:0000313" key="15">
    <source>
        <dbReference type="EMBL" id="OXA51423.1"/>
    </source>
</evidence>
<keyword evidence="16" id="KW-1185">Reference proteome</keyword>